<gene>
    <name evidence="4" type="ORF">NA2_19356</name>
</gene>
<dbReference type="InterPro" id="IPR012338">
    <property type="entry name" value="Beta-lactam/transpept-like"/>
</dbReference>
<keyword evidence="5" id="KW-1185">Reference proteome</keyword>
<dbReference type="Pfam" id="PF00144">
    <property type="entry name" value="Beta-lactamase"/>
    <property type="match status" value="1"/>
</dbReference>
<dbReference type="InterPro" id="IPR021860">
    <property type="entry name" value="Peptidase_S12_Pab87-rel_C"/>
</dbReference>
<dbReference type="InterPro" id="IPR050491">
    <property type="entry name" value="AmpC-like"/>
</dbReference>
<comment type="caution">
    <text evidence="4">The sequence shown here is derived from an EMBL/GenBank/DDBJ whole genome shotgun (WGS) entry which is preliminary data.</text>
</comment>
<keyword evidence="1" id="KW-0732">Signal</keyword>
<evidence type="ECO:0000259" key="2">
    <source>
        <dbReference type="Pfam" id="PF00144"/>
    </source>
</evidence>
<organism evidence="4 5">
    <name type="scientific">Nitratireductor pacificus pht-3B</name>
    <dbReference type="NCBI Taxonomy" id="391937"/>
    <lineage>
        <taxon>Bacteria</taxon>
        <taxon>Pseudomonadati</taxon>
        <taxon>Pseudomonadota</taxon>
        <taxon>Alphaproteobacteria</taxon>
        <taxon>Hyphomicrobiales</taxon>
        <taxon>Phyllobacteriaceae</taxon>
        <taxon>Nitratireductor</taxon>
    </lineage>
</organism>
<dbReference type="Pfam" id="PF11954">
    <property type="entry name" value="DUF3471"/>
    <property type="match status" value="1"/>
</dbReference>
<evidence type="ECO:0000256" key="1">
    <source>
        <dbReference type="SAM" id="SignalP"/>
    </source>
</evidence>
<dbReference type="AlphaFoldDB" id="K2MYZ8"/>
<dbReference type="EMBL" id="AMRM01000028">
    <property type="protein sequence ID" value="EKF17198.1"/>
    <property type="molecule type" value="Genomic_DNA"/>
</dbReference>
<name>K2MYZ8_9HYPH</name>
<sequence length="521" mass="55200">MPHRILFLLAALGFAAPAAAQHFPDLPPPPQTAGIAIPDGQIDKAVAEVDAIVERVMRETGIPGIAVAVVSRDAVLLQKGYGVRRAGETAAVDADTVFQLASLSKPVGATVVAQQVGEGGIGWDTPMKDVMPWFTLADPNATAMLTIGDLYAHRSGLPDHAGDDLEDLGFPQRVILERLRHSRLDGFRTHYAYTNFGLTAAAEAVAAVAGKDWATLSGDALYGPLGMTSASSRLEDFLARDNRVHGHVRSDGAWRALYQRKPDAQSPAGGVSASVADMAKWMRLILGMGAYEGRRLIEEDALLAAIGPQSVSGRPYAADARASFYGYGFGVGTSPAGRVMLSHSGAFALGAATNVVMIPSADIGIVILSNAAPIGAVEAIGMSFADLVQYGNVRRDWLTMYGALMKPLLAPFGRYVGKAPPADPRPSRPLADYAGTFANAYYGDLLVEETGGALVMKVAGATSAFALEHWDGDEFVFRPSNENATEGSISSVLFAFEKEAAPGRVTVEYFDQEQDGTFVRR</sequence>
<reference evidence="4 5" key="1">
    <citation type="journal article" date="2012" name="J. Bacteriol.">
        <title>Genome Sequence of Nitratireductor pacificus Type Strain pht-3B.</title>
        <authorList>
            <person name="Lai Q."/>
            <person name="Li G."/>
            <person name="Shao Z."/>
        </authorList>
    </citation>
    <scope>NUCLEOTIDE SEQUENCE [LARGE SCALE GENOMIC DNA]</scope>
    <source>
        <strain evidence="5">pht-3B</strain>
    </source>
</reference>
<dbReference type="OrthoDB" id="5377981at2"/>
<dbReference type="eggNOG" id="COG1680">
    <property type="taxonomic scope" value="Bacteria"/>
</dbReference>
<dbReference type="RefSeq" id="WP_008598934.1">
    <property type="nucleotide sequence ID" value="NZ_AMRM01000028.1"/>
</dbReference>
<evidence type="ECO:0000259" key="3">
    <source>
        <dbReference type="Pfam" id="PF11954"/>
    </source>
</evidence>
<feature type="signal peptide" evidence="1">
    <location>
        <begin position="1"/>
        <end position="20"/>
    </location>
</feature>
<dbReference type="Gene3D" id="3.40.710.10">
    <property type="entry name" value="DD-peptidase/beta-lactamase superfamily"/>
    <property type="match status" value="1"/>
</dbReference>
<feature type="domain" description="Peptidase S12 Pab87-related C-terminal" evidence="3">
    <location>
        <begin position="420"/>
        <end position="514"/>
    </location>
</feature>
<protein>
    <submittedName>
        <fullName evidence="4">Beta-lactamase</fullName>
    </submittedName>
</protein>
<dbReference type="SUPFAM" id="SSF56601">
    <property type="entry name" value="beta-lactamase/transpeptidase-like"/>
    <property type="match status" value="1"/>
</dbReference>
<evidence type="ECO:0000313" key="5">
    <source>
        <dbReference type="Proteomes" id="UP000006786"/>
    </source>
</evidence>
<dbReference type="PATRIC" id="fig|391937.3.peg.3974"/>
<dbReference type="InterPro" id="IPR001466">
    <property type="entry name" value="Beta-lactam-related"/>
</dbReference>
<evidence type="ECO:0000313" key="4">
    <source>
        <dbReference type="EMBL" id="EKF17198.1"/>
    </source>
</evidence>
<dbReference type="PANTHER" id="PTHR46825">
    <property type="entry name" value="D-ALANYL-D-ALANINE-CARBOXYPEPTIDASE/ENDOPEPTIDASE AMPH"/>
    <property type="match status" value="1"/>
</dbReference>
<feature type="chain" id="PRO_5003861726" evidence="1">
    <location>
        <begin position="21"/>
        <end position="521"/>
    </location>
</feature>
<dbReference type="Gene3D" id="2.40.128.600">
    <property type="match status" value="1"/>
</dbReference>
<dbReference type="PANTHER" id="PTHR46825:SF15">
    <property type="entry name" value="BETA-LACTAMASE-RELATED DOMAIN-CONTAINING PROTEIN"/>
    <property type="match status" value="1"/>
</dbReference>
<dbReference type="Proteomes" id="UP000006786">
    <property type="component" value="Unassembled WGS sequence"/>
</dbReference>
<dbReference type="STRING" id="391937.NA2_19356"/>
<accession>K2MYZ8</accession>
<proteinExistence type="predicted"/>
<feature type="domain" description="Beta-lactamase-related" evidence="2">
    <location>
        <begin position="49"/>
        <end position="373"/>
    </location>
</feature>